<evidence type="ECO:0000313" key="1">
    <source>
        <dbReference type="EMBL" id="MYZ48522.1"/>
    </source>
</evidence>
<dbReference type="RefSeq" id="WP_161140871.1">
    <property type="nucleotide sequence ID" value="NZ_SPKJ01000040.1"/>
</dbReference>
<sequence>MPASHVSTEGRALLHDLHVNVSMREFDGAPARELIHSGYAELVTGKLFMTGAGRLAAAKLKRDGGGARPSAKPTVFPGSREAFRMLQRLVGKGPMRNYNDALAEELTKRGFACVADGALIPTEEGRAAAARSAAPPL</sequence>
<organism evidence="1 2">
    <name type="scientific">Propylenella binzhouense</name>
    <dbReference type="NCBI Taxonomy" id="2555902"/>
    <lineage>
        <taxon>Bacteria</taxon>
        <taxon>Pseudomonadati</taxon>
        <taxon>Pseudomonadota</taxon>
        <taxon>Alphaproteobacteria</taxon>
        <taxon>Hyphomicrobiales</taxon>
        <taxon>Propylenellaceae</taxon>
        <taxon>Propylenella</taxon>
    </lineage>
</organism>
<protein>
    <submittedName>
        <fullName evidence="1">Uncharacterized protein</fullName>
    </submittedName>
</protein>
<name>A0A964T6X0_9HYPH</name>
<dbReference type="EMBL" id="SPKJ01000040">
    <property type="protein sequence ID" value="MYZ48522.1"/>
    <property type="molecule type" value="Genomic_DNA"/>
</dbReference>
<keyword evidence="2" id="KW-1185">Reference proteome</keyword>
<gene>
    <name evidence="1" type="ORF">E4O86_12460</name>
</gene>
<dbReference type="AlphaFoldDB" id="A0A964T6X0"/>
<evidence type="ECO:0000313" key="2">
    <source>
        <dbReference type="Proteomes" id="UP000773614"/>
    </source>
</evidence>
<dbReference type="Proteomes" id="UP000773614">
    <property type="component" value="Unassembled WGS sequence"/>
</dbReference>
<comment type="caution">
    <text evidence="1">The sequence shown here is derived from an EMBL/GenBank/DDBJ whole genome shotgun (WGS) entry which is preliminary data.</text>
</comment>
<accession>A0A964T6X0</accession>
<proteinExistence type="predicted"/>
<reference evidence="1" key="1">
    <citation type="submission" date="2019-03" db="EMBL/GenBank/DDBJ databases">
        <title>Afifella sp. nov., isolated from activated sludge.</title>
        <authorList>
            <person name="Li Q."/>
            <person name="Liu Y."/>
        </authorList>
    </citation>
    <scope>NUCLEOTIDE SEQUENCE</scope>
    <source>
        <strain evidence="1">L72</strain>
    </source>
</reference>